<gene>
    <name evidence="2" type="ORF">Cgig2_029610</name>
</gene>
<dbReference type="InterPro" id="IPR025422">
    <property type="entry name" value="TGA_domain"/>
</dbReference>
<dbReference type="EMBL" id="JAKOGI010000381">
    <property type="protein sequence ID" value="KAJ8435855.1"/>
    <property type="molecule type" value="Genomic_DNA"/>
</dbReference>
<dbReference type="GO" id="GO:0006351">
    <property type="term" value="P:DNA-templated transcription"/>
    <property type="evidence" value="ECO:0007669"/>
    <property type="project" value="InterPro"/>
</dbReference>
<dbReference type="Proteomes" id="UP001153076">
    <property type="component" value="Unassembled WGS sequence"/>
</dbReference>
<protein>
    <recommendedName>
        <fullName evidence="1">DOG1 domain-containing protein</fullName>
    </recommendedName>
</protein>
<sequence>MTTNFHRFHESWTDQLQRLTAELAKNSAHPKSPDDHHQARRLVDKVVTHYEDYYSAKAAAAQSDVLALFAAPWASSLERALHWVAGFRPTTIFHLIYTESSVRFESRVIEILRGQRTGDLGELTPHQLGRVSELQCQTVKEENEIGDELGAWQEAVARAEPGWAGMCGSGPNGLDNLLDRLVRVVTKADELRIQTLRRVVELLTPQQAIEFLVAAAELQFGIRGWGSHHDRLRAVA</sequence>
<dbReference type="PROSITE" id="PS51806">
    <property type="entry name" value="DOG1"/>
    <property type="match status" value="1"/>
</dbReference>
<dbReference type="PANTHER" id="PTHR46354:SF12">
    <property type="entry name" value="DNA-BINDING PROTEIN-LIKE PROTEIN"/>
    <property type="match status" value="1"/>
</dbReference>
<dbReference type="Pfam" id="PF14144">
    <property type="entry name" value="DOG1"/>
    <property type="match status" value="1"/>
</dbReference>
<accession>A0A9Q1QCJ9</accession>
<evidence type="ECO:0000313" key="3">
    <source>
        <dbReference type="Proteomes" id="UP001153076"/>
    </source>
</evidence>
<dbReference type="OrthoDB" id="542841at2759"/>
<evidence type="ECO:0000313" key="2">
    <source>
        <dbReference type="EMBL" id="KAJ8435855.1"/>
    </source>
</evidence>
<comment type="caution">
    <text evidence="2">The sequence shown here is derived from an EMBL/GenBank/DDBJ whole genome shotgun (WGS) entry which is preliminary data.</text>
</comment>
<organism evidence="2 3">
    <name type="scientific">Carnegiea gigantea</name>
    <dbReference type="NCBI Taxonomy" id="171969"/>
    <lineage>
        <taxon>Eukaryota</taxon>
        <taxon>Viridiplantae</taxon>
        <taxon>Streptophyta</taxon>
        <taxon>Embryophyta</taxon>
        <taxon>Tracheophyta</taxon>
        <taxon>Spermatophyta</taxon>
        <taxon>Magnoliopsida</taxon>
        <taxon>eudicotyledons</taxon>
        <taxon>Gunneridae</taxon>
        <taxon>Pentapetalae</taxon>
        <taxon>Caryophyllales</taxon>
        <taxon>Cactineae</taxon>
        <taxon>Cactaceae</taxon>
        <taxon>Cactoideae</taxon>
        <taxon>Echinocereeae</taxon>
        <taxon>Carnegiea</taxon>
    </lineage>
</organism>
<name>A0A9Q1QCJ9_9CARY</name>
<dbReference type="AlphaFoldDB" id="A0A9Q1QCJ9"/>
<dbReference type="GO" id="GO:0043565">
    <property type="term" value="F:sequence-specific DNA binding"/>
    <property type="evidence" value="ECO:0007669"/>
    <property type="project" value="InterPro"/>
</dbReference>
<feature type="domain" description="DOG1" evidence="1">
    <location>
        <begin position="2"/>
        <end position="232"/>
    </location>
</feature>
<proteinExistence type="predicted"/>
<reference evidence="2" key="1">
    <citation type="submission" date="2022-04" db="EMBL/GenBank/DDBJ databases">
        <title>Carnegiea gigantea Genome sequencing and assembly v2.</title>
        <authorList>
            <person name="Copetti D."/>
            <person name="Sanderson M.J."/>
            <person name="Burquez A."/>
            <person name="Wojciechowski M.F."/>
        </authorList>
    </citation>
    <scope>NUCLEOTIDE SEQUENCE</scope>
    <source>
        <strain evidence="2">SGP5-SGP5p</strain>
        <tissue evidence="2">Aerial part</tissue>
    </source>
</reference>
<dbReference type="PANTHER" id="PTHR46354">
    <property type="entry name" value="DOG1 DOMAIN-CONTAINING PROTEIN"/>
    <property type="match status" value="1"/>
</dbReference>
<keyword evidence="3" id="KW-1185">Reference proteome</keyword>
<dbReference type="InterPro" id="IPR051886">
    <property type="entry name" value="Seed_Dev/Stress_Resp_Reg"/>
</dbReference>
<evidence type="ECO:0000259" key="1">
    <source>
        <dbReference type="PROSITE" id="PS51806"/>
    </source>
</evidence>